<evidence type="ECO:0000259" key="1">
    <source>
        <dbReference type="Pfam" id="PF20151"/>
    </source>
</evidence>
<reference evidence="2 3" key="1">
    <citation type="submission" date="2014-06" db="EMBL/GenBank/DDBJ databases">
        <title>Evolutionary Origins and Diversification of the Mycorrhizal Mutualists.</title>
        <authorList>
            <consortium name="DOE Joint Genome Institute"/>
            <consortium name="Mycorrhizal Genomics Consortium"/>
            <person name="Kohler A."/>
            <person name="Kuo A."/>
            <person name="Nagy L.G."/>
            <person name="Floudas D."/>
            <person name="Copeland A."/>
            <person name="Barry K.W."/>
            <person name="Cichocki N."/>
            <person name="Veneault-Fourrey C."/>
            <person name="LaButti K."/>
            <person name="Lindquist E.A."/>
            <person name="Lipzen A."/>
            <person name="Lundell T."/>
            <person name="Morin E."/>
            <person name="Murat C."/>
            <person name="Riley R."/>
            <person name="Ohm R."/>
            <person name="Sun H."/>
            <person name="Tunlid A."/>
            <person name="Henrissat B."/>
            <person name="Grigoriev I.V."/>
            <person name="Hibbett D.S."/>
            <person name="Martin F."/>
        </authorList>
    </citation>
    <scope>NUCLEOTIDE SEQUENCE [LARGE SCALE GENOMIC DNA]</scope>
    <source>
        <strain evidence="2 3">SS14</strain>
    </source>
</reference>
<sequence>MSTTLPYALEEIGTLYAFLETGCPEVVTRSRQSLVSAFALFLYDYVLTISDEIEYIWDKEWSFGKLLFISNRYISFALAIFDIIIINRGDLGDKLKTWELWGENATPSSIKLLIRDRLVT</sequence>
<dbReference type="AlphaFoldDB" id="A0A0C9TWF5"/>
<organism evidence="2 3">
    <name type="scientific">Sphaerobolus stellatus (strain SS14)</name>
    <dbReference type="NCBI Taxonomy" id="990650"/>
    <lineage>
        <taxon>Eukaryota</taxon>
        <taxon>Fungi</taxon>
        <taxon>Dikarya</taxon>
        <taxon>Basidiomycota</taxon>
        <taxon>Agaricomycotina</taxon>
        <taxon>Agaricomycetes</taxon>
        <taxon>Phallomycetidae</taxon>
        <taxon>Geastrales</taxon>
        <taxon>Sphaerobolaceae</taxon>
        <taxon>Sphaerobolus</taxon>
    </lineage>
</organism>
<dbReference type="HOGENOM" id="CLU_2051125_0_0_1"/>
<dbReference type="InterPro" id="IPR045340">
    <property type="entry name" value="DUF6533"/>
</dbReference>
<keyword evidence="3" id="KW-1185">Reference proteome</keyword>
<dbReference type="Proteomes" id="UP000054279">
    <property type="component" value="Unassembled WGS sequence"/>
</dbReference>
<dbReference type="Pfam" id="PF20151">
    <property type="entry name" value="DUF6533"/>
    <property type="match status" value="1"/>
</dbReference>
<accession>A0A0C9TWF5</accession>
<dbReference type="EMBL" id="KN837196">
    <property type="protein sequence ID" value="KIJ34728.1"/>
    <property type="molecule type" value="Genomic_DNA"/>
</dbReference>
<name>A0A0C9TWF5_SPHS4</name>
<feature type="domain" description="DUF6533" evidence="1">
    <location>
        <begin position="34"/>
        <end position="76"/>
    </location>
</feature>
<dbReference type="OrthoDB" id="2745134at2759"/>
<evidence type="ECO:0000313" key="2">
    <source>
        <dbReference type="EMBL" id="KIJ34728.1"/>
    </source>
</evidence>
<evidence type="ECO:0000313" key="3">
    <source>
        <dbReference type="Proteomes" id="UP000054279"/>
    </source>
</evidence>
<protein>
    <recommendedName>
        <fullName evidence="1">DUF6533 domain-containing protein</fullName>
    </recommendedName>
</protein>
<proteinExistence type="predicted"/>
<gene>
    <name evidence="2" type="ORF">M422DRAFT_263085</name>
</gene>